<dbReference type="Pfam" id="PF05108">
    <property type="entry name" value="T7SS_ESX1_EccB"/>
    <property type="match status" value="1"/>
</dbReference>
<gene>
    <name evidence="11" type="ORF">FHR72_001393</name>
</gene>
<keyword evidence="7" id="KW-0067">ATP-binding</keyword>
<accession>A0A839Q182</accession>
<evidence type="ECO:0000256" key="3">
    <source>
        <dbReference type="ARBA" id="ARBA00022475"/>
    </source>
</evidence>
<evidence type="ECO:0000256" key="7">
    <source>
        <dbReference type="ARBA" id="ARBA00022840"/>
    </source>
</evidence>
<keyword evidence="4 10" id="KW-0812">Transmembrane</keyword>
<dbReference type="Proteomes" id="UP000550501">
    <property type="component" value="Unassembled WGS sequence"/>
</dbReference>
<dbReference type="Gene3D" id="2.40.50.910">
    <property type="entry name" value="Type VII secretion system EccB, repeat 3 domain"/>
    <property type="match status" value="1"/>
</dbReference>
<keyword evidence="8 10" id="KW-1133">Transmembrane helix</keyword>
<dbReference type="GO" id="GO:0005524">
    <property type="term" value="F:ATP binding"/>
    <property type="evidence" value="ECO:0007669"/>
    <property type="project" value="UniProtKB-KW"/>
</dbReference>
<dbReference type="Gene3D" id="3.30.2390.20">
    <property type="entry name" value="Type VII secretion system EccB, repeat 1 domain"/>
    <property type="match status" value="1"/>
</dbReference>
<keyword evidence="9 10" id="KW-0472">Membrane</keyword>
<comment type="subcellular location">
    <subcellularLocation>
        <location evidence="1">Cell membrane</location>
        <topology evidence="1">Single-pass membrane protein</topology>
    </subcellularLocation>
</comment>
<comment type="caution">
    <text evidence="11">The sequence shown here is derived from an EMBL/GenBank/DDBJ whole genome shotgun (WGS) entry which is preliminary data.</text>
</comment>
<keyword evidence="5" id="KW-0547">Nucleotide-binding</keyword>
<organism evidence="11 12">
    <name type="scientific">Mycolicibacterium iranicum</name>
    <name type="common">Mycobacterium iranicum</name>
    <dbReference type="NCBI Taxonomy" id="912594"/>
    <lineage>
        <taxon>Bacteria</taxon>
        <taxon>Bacillati</taxon>
        <taxon>Actinomycetota</taxon>
        <taxon>Actinomycetes</taxon>
        <taxon>Mycobacteriales</taxon>
        <taxon>Mycobacteriaceae</taxon>
        <taxon>Mycolicibacterium</taxon>
    </lineage>
</organism>
<proteinExistence type="inferred from homology"/>
<dbReference type="NCBIfam" id="TIGR03919">
    <property type="entry name" value="T7SS_EccB"/>
    <property type="match status" value="1"/>
</dbReference>
<protein>
    <submittedName>
        <fullName evidence="11">Type VII secretion protein EccB</fullName>
    </submittedName>
</protein>
<evidence type="ECO:0000256" key="1">
    <source>
        <dbReference type="ARBA" id="ARBA00004162"/>
    </source>
</evidence>
<dbReference type="PANTHER" id="PTHR40765">
    <property type="entry name" value="ESX-2 SECRETION SYSTEM ATPASE ECCB2"/>
    <property type="match status" value="1"/>
</dbReference>
<keyword evidence="12" id="KW-1185">Reference proteome</keyword>
<dbReference type="InterPro" id="IPR044857">
    <property type="entry name" value="T7SS_EccB_R1"/>
</dbReference>
<dbReference type="AlphaFoldDB" id="A0A839Q182"/>
<feature type="transmembrane region" description="Helical" evidence="10">
    <location>
        <begin position="40"/>
        <end position="63"/>
    </location>
</feature>
<evidence type="ECO:0000256" key="4">
    <source>
        <dbReference type="ARBA" id="ARBA00022692"/>
    </source>
</evidence>
<dbReference type="RefSeq" id="WP_183467258.1">
    <property type="nucleotide sequence ID" value="NZ_JACHVU010000002.1"/>
</dbReference>
<evidence type="ECO:0000313" key="12">
    <source>
        <dbReference type="Proteomes" id="UP000550501"/>
    </source>
</evidence>
<evidence type="ECO:0000256" key="9">
    <source>
        <dbReference type="ARBA" id="ARBA00023136"/>
    </source>
</evidence>
<evidence type="ECO:0000256" key="5">
    <source>
        <dbReference type="ARBA" id="ARBA00022741"/>
    </source>
</evidence>
<dbReference type="GO" id="GO:0005576">
    <property type="term" value="C:extracellular region"/>
    <property type="evidence" value="ECO:0007669"/>
    <property type="project" value="TreeGrafter"/>
</dbReference>
<reference evidence="11 12" key="1">
    <citation type="submission" date="2020-08" db="EMBL/GenBank/DDBJ databases">
        <title>The Agave Microbiome: Exploring the role of microbial communities in plant adaptations to desert environments.</title>
        <authorList>
            <person name="Partida-Martinez L.P."/>
        </authorList>
    </citation>
    <scope>NUCLEOTIDE SEQUENCE [LARGE SCALE GENOMIC DNA]</scope>
    <source>
        <strain evidence="11 12">AT2.18</strain>
    </source>
</reference>
<dbReference type="InterPro" id="IPR007795">
    <property type="entry name" value="T7SS_EccB"/>
</dbReference>
<comment type="similarity">
    <text evidence="2">Belongs to the EccB family.</text>
</comment>
<keyword evidence="3" id="KW-1003">Cell membrane</keyword>
<evidence type="ECO:0000256" key="8">
    <source>
        <dbReference type="ARBA" id="ARBA00022989"/>
    </source>
</evidence>
<evidence type="ECO:0000256" key="2">
    <source>
        <dbReference type="ARBA" id="ARBA00008149"/>
    </source>
</evidence>
<dbReference type="GO" id="GO:0016787">
    <property type="term" value="F:hydrolase activity"/>
    <property type="evidence" value="ECO:0007669"/>
    <property type="project" value="UniProtKB-KW"/>
</dbReference>
<dbReference type="EMBL" id="JACHVU010000002">
    <property type="protein sequence ID" value="MBB2989930.1"/>
    <property type="molecule type" value="Genomic_DNA"/>
</dbReference>
<keyword evidence="6" id="KW-0378">Hydrolase</keyword>
<dbReference type="InterPro" id="IPR042485">
    <property type="entry name" value="T7SS_EccB_R3"/>
</dbReference>
<evidence type="ECO:0000313" key="11">
    <source>
        <dbReference type="EMBL" id="MBB2989930.1"/>
    </source>
</evidence>
<evidence type="ECO:0000256" key="10">
    <source>
        <dbReference type="SAM" id="Phobius"/>
    </source>
</evidence>
<dbReference type="GO" id="GO:0005886">
    <property type="term" value="C:plasma membrane"/>
    <property type="evidence" value="ECO:0007669"/>
    <property type="project" value="UniProtKB-SubCell"/>
</dbReference>
<dbReference type="PANTHER" id="PTHR40765:SF2">
    <property type="entry name" value="ESX-2 SECRETION SYSTEM ATPASE ECCB2"/>
    <property type="match status" value="1"/>
</dbReference>
<name>A0A839Q182_MYCIR</name>
<sequence length="464" mass="47299">MGQPTTRLQISGHRFLARRMEHALVRGDTRMLDDPLRGQSLSLCAGAVLAVIVVAVCAVLAFVRPGGALGDAPVVVVRETGATYVRIDGVLHPVANLASARLIVGAPAEPAMVSKKAVDRAARGPQVGILGAPEDISPPLRAEEAGWTVCDDDRGATTVIGGRLPDAVGVAGRSVLVTPRDGPAAVTYLLHGAWRSRVDLRHPAVVRALRLDGVVPREVSQVLLAAIPEAPAIAPPRIPGLGAPGPGRLNDHPVGTVVTVARADRATDDLFVVLPDGLQRIGEVAADLIRYTDARAGAQIPAVPAEVVGSVPVVTSLPVATFPPRGGVVDEPVVCAVWRQDRGGTGSRTALLVDTSLPRTAAALTLAQQDGGGPAVDAVAVPPGRSMFVRSVGLTGDGASAGSLFLVTVSGVRHGVRDGSSAAALGLGEPAVPAPWPVLAALPRGPELSREAASAIRDGVAAAP</sequence>
<evidence type="ECO:0000256" key="6">
    <source>
        <dbReference type="ARBA" id="ARBA00022801"/>
    </source>
</evidence>